<comment type="caution">
    <text evidence="1">The sequence shown here is derived from an EMBL/GenBank/DDBJ whole genome shotgun (WGS) entry which is preliminary data.</text>
</comment>
<gene>
    <name evidence="1" type="ORF">B5P46_24830</name>
</gene>
<organism evidence="1 2">
    <name type="scientific">Rhizobium leguminosarum</name>
    <dbReference type="NCBI Taxonomy" id="384"/>
    <lineage>
        <taxon>Bacteria</taxon>
        <taxon>Pseudomonadati</taxon>
        <taxon>Pseudomonadota</taxon>
        <taxon>Alphaproteobacteria</taxon>
        <taxon>Hyphomicrobiales</taxon>
        <taxon>Rhizobiaceae</taxon>
        <taxon>Rhizobium/Agrobacterium group</taxon>
        <taxon>Rhizobium</taxon>
    </lineage>
</organism>
<evidence type="ECO:0000313" key="1">
    <source>
        <dbReference type="EMBL" id="RXT19550.1"/>
    </source>
</evidence>
<dbReference type="EMBL" id="MZMU01000018">
    <property type="protein sequence ID" value="RXT19550.1"/>
    <property type="molecule type" value="Genomic_DNA"/>
</dbReference>
<protein>
    <submittedName>
        <fullName evidence="1">Uncharacterized protein</fullName>
    </submittedName>
</protein>
<evidence type="ECO:0000313" key="2">
    <source>
        <dbReference type="Proteomes" id="UP000290767"/>
    </source>
</evidence>
<dbReference type="AlphaFoldDB" id="A0A4V1P076"/>
<sequence length="115" mass="12714">MRLYEDGEFVEREDDRKSVRDIYREKFFASLSVDRSDDPFSVEAGSKSSLPDVLELAQKAIALHGGDASALRMSVDTLSNLALTSGASSLGNILDYQDTTVTSFAASHFLYSWRP</sequence>
<accession>A0A4V1P076</accession>
<proteinExistence type="predicted"/>
<dbReference type="RefSeq" id="WP_129421083.1">
    <property type="nucleotide sequence ID" value="NZ_MZMU01000018.1"/>
</dbReference>
<name>A0A4V1P076_RHILE</name>
<reference evidence="1 2" key="1">
    <citation type="submission" date="2017-03" db="EMBL/GenBank/DDBJ databases">
        <authorList>
            <person name="Safronova V.I."/>
            <person name="Sazanova A.L."/>
            <person name="Chirak E.R."/>
        </authorList>
    </citation>
    <scope>NUCLEOTIDE SEQUENCE [LARGE SCALE GENOMIC DNA]</scope>
    <source>
        <strain evidence="1 2">Tri-43</strain>
    </source>
</reference>
<dbReference type="Proteomes" id="UP000290767">
    <property type="component" value="Unassembled WGS sequence"/>
</dbReference>